<feature type="transmembrane region" description="Helical" evidence="7">
    <location>
        <begin position="266"/>
        <end position="284"/>
    </location>
</feature>
<feature type="domain" description="THH1/TOM1/TOM3" evidence="8">
    <location>
        <begin position="108"/>
        <end position="291"/>
    </location>
</feature>
<comment type="similarity">
    <text evidence="2">Belongs to the plant tobamovirus multiplication TOM1 protein family.</text>
</comment>
<evidence type="ECO:0000256" key="4">
    <source>
        <dbReference type="ARBA" id="ARBA00022989"/>
    </source>
</evidence>
<feature type="transmembrane region" description="Helical" evidence="7">
    <location>
        <begin position="184"/>
        <end position="206"/>
    </location>
</feature>
<evidence type="ECO:0000313" key="9">
    <source>
        <dbReference type="EMBL" id="CAD9610746.1"/>
    </source>
</evidence>
<gene>
    <name evidence="9" type="ORF">LDAN0321_LOCUS19871</name>
</gene>
<keyword evidence="3 7" id="KW-0812">Transmembrane</keyword>
<evidence type="ECO:0000256" key="2">
    <source>
        <dbReference type="ARBA" id="ARBA00006779"/>
    </source>
</evidence>
<keyword evidence="4 7" id="KW-1133">Transmembrane helix</keyword>
<dbReference type="AlphaFoldDB" id="A0A7S2LPL8"/>
<accession>A0A7S2LPL8</accession>
<keyword evidence="5 7" id="KW-0472">Membrane</keyword>
<dbReference type="GO" id="GO:0012505">
    <property type="term" value="C:endomembrane system"/>
    <property type="evidence" value="ECO:0007669"/>
    <property type="project" value="UniProtKB-SubCell"/>
</dbReference>
<reference evidence="9" key="1">
    <citation type="submission" date="2021-01" db="EMBL/GenBank/DDBJ databases">
        <authorList>
            <person name="Corre E."/>
            <person name="Pelletier E."/>
            <person name="Niang G."/>
            <person name="Scheremetjew M."/>
            <person name="Finn R."/>
            <person name="Kale V."/>
            <person name="Holt S."/>
            <person name="Cochrane G."/>
            <person name="Meng A."/>
            <person name="Brown T."/>
            <person name="Cohen L."/>
        </authorList>
    </citation>
    <scope>NUCLEOTIDE SEQUENCE</scope>
    <source>
        <strain evidence="9">B650</strain>
    </source>
</reference>
<evidence type="ECO:0000259" key="8">
    <source>
        <dbReference type="Pfam" id="PF06454"/>
    </source>
</evidence>
<evidence type="ECO:0000256" key="1">
    <source>
        <dbReference type="ARBA" id="ARBA00004127"/>
    </source>
</evidence>
<feature type="compositionally biased region" description="Polar residues" evidence="6">
    <location>
        <begin position="48"/>
        <end position="65"/>
    </location>
</feature>
<evidence type="ECO:0000256" key="7">
    <source>
        <dbReference type="SAM" id="Phobius"/>
    </source>
</evidence>
<feature type="transmembrane region" description="Helical" evidence="7">
    <location>
        <begin position="160"/>
        <end position="178"/>
    </location>
</feature>
<dbReference type="InterPro" id="IPR040226">
    <property type="entry name" value="THH1/TOM1/TOM3"/>
</dbReference>
<protein>
    <recommendedName>
        <fullName evidence="8">THH1/TOM1/TOM3 domain-containing protein</fullName>
    </recommendedName>
</protein>
<dbReference type="InterPro" id="IPR009457">
    <property type="entry name" value="THH1/TOM1/TOM3_dom"/>
</dbReference>
<evidence type="ECO:0000256" key="5">
    <source>
        <dbReference type="ARBA" id="ARBA00023136"/>
    </source>
</evidence>
<evidence type="ECO:0000256" key="6">
    <source>
        <dbReference type="SAM" id="MobiDB-lite"/>
    </source>
</evidence>
<comment type="subcellular location">
    <subcellularLocation>
        <location evidence="1">Endomembrane system</location>
        <topology evidence="1">Multi-pass membrane protein</topology>
    </subcellularLocation>
</comment>
<feature type="region of interest" description="Disordered" evidence="6">
    <location>
        <begin position="292"/>
        <end position="314"/>
    </location>
</feature>
<dbReference type="Pfam" id="PF06454">
    <property type="entry name" value="THH1_TOM1-3_dom"/>
    <property type="match status" value="1"/>
</dbReference>
<dbReference type="PANTHER" id="PTHR31142">
    <property type="entry name" value="TOBAMOVIRUS MULTIPLICATION PROTEIN 1-LIKE ISOFORM X1"/>
    <property type="match status" value="1"/>
</dbReference>
<dbReference type="EMBL" id="HBGY01031832">
    <property type="protein sequence ID" value="CAD9610746.1"/>
    <property type="molecule type" value="Transcribed_RNA"/>
</dbReference>
<sequence>MALLSIDSTEHLFELLNILGFVSAIVFCAVELGITHLVIEKAKSRITNSNSSPDLQVDNSPGNKKQGNDGPSKGDETRHEFYRLLLAALSSRLILLLAEGYMFQEVDCTESVYCTLARTVPDFTFASAFAHLVQFYANLVETANGRPVAFSESFFERTNIFLYSVYFIMIALVGTQVIDFDTFVSAVYFFLAGIYGILFFGIAYFGPTLIKLLQPSLQQRSSLAFRLVGMCFICIIVFLCRTITFLTRATNHAVPFTSLDNFLNDNITFCLFELIPSLAILCLMRQSKSNSSSASAGDQSGNNNSRSGGNNGNMRRVNSASANKALLPKNGNGGGYGAV</sequence>
<dbReference type="PANTHER" id="PTHR31142:SF3">
    <property type="entry name" value="THH1_TOM1_TOM3 DOMAIN-CONTAINING PROTEIN"/>
    <property type="match status" value="1"/>
</dbReference>
<feature type="transmembrane region" description="Helical" evidence="7">
    <location>
        <begin position="227"/>
        <end position="246"/>
    </location>
</feature>
<organism evidence="9">
    <name type="scientific">Leptocylindrus danicus</name>
    <dbReference type="NCBI Taxonomy" id="163516"/>
    <lineage>
        <taxon>Eukaryota</taxon>
        <taxon>Sar</taxon>
        <taxon>Stramenopiles</taxon>
        <taxon>Ochrophyta</taxon>
        <taxon>Bacillariophyta</taxon>
        <taxon>Coscinodiscophyceae</taxon>
        <taxon>Chaetocerotophycidae</taxon>
        <taxon>Leptocylindrales</taxon>
        <taxon>Leptocylindraceae</taxon>
        <taxon>Leptocylindrus</taxon>
    </lineage>
</organism>
<feature type="transmembrane region" description="Helical" evidence="7">
    <location>
        <begin position="15"/>
        <end position="39"/>
    </location>
</feature>
<proteinExistence type="inferred from homology"/>
<feature type="region of interest" description="Disordered" evidence="6">
    <location>
        <begin position="48"/>
        <end position="76"/>
    </location>
</feature>
<name>A0A7S2LPL8_9STRA</name>
<evidence type="ECO:0000256" key="3">
    <source>
        <dbReference type="ARBA" id="ARBA00022692"/>
    </source>
</evidence>